<dbReference type="InterPro" id="IPR001650">
    <property type="entry name" value="Helicase_C-like"/>
</dbReference>
<dbReference type="Proteomes" id="UP000185604">
    <property type="component" value="Unassembled WGS sequence"/>
</dbReference>
<comment type="similarity">
    <text evidence="8 9">Belongs to the helicase family. DinG subfamily. Type 2 sub-subfamily.</text>
</comment>
<feature type="domain" description="Helicase C-terminal" evidence="11">
    <location>
        <begin position="741"/>
        <end position="895"/>
    </location>
</feature>
<dbReference type="EC" id="3.1.-.-" evidence="8 9"/>
<keyword evidence="2 8" id="KW-0540">Nuclease</keyword>
<evidence type="ECO:0000259" key="10">
    <source>
        <dbReference type="PROSITE" id="PS51193"/>
    </source>
</evidence>
<dbReference type="Pfam" id="PF13307">
    <property type="entry name" value="Helicase_C_2"/>
    <property type="match status" value="1"/>
</dbReference>
<keyword evidence="6 8" id="KW-0067">ATP-binding</keyword>
<feature type="domain" description="Helicase ATP-binding" evidence="10">
    <location>
        <begin position="250"/>
        <end position="511"/>
    </location>
</feature>
<evidence type="ECO:0000256" key="6">
    <source>
        <dbReference type="ARBA" id="ARBA00022840"/>
    </source>
</evidence>
<dbReference type="PANTHER" id="PTHR11472">
    <property type="entry name" value="DNA REPAIR DEAD HELICASE RAD3/XP-D SUBFAMILY MEMBER"/>
    <property type="match status" value="1"/>
</dbReference>
<dbReference type="PROSITE" id="PS51193">
    <property type="entry name" value="HELICASE_ATP_BIND_2"/>
    <property type="match status" value="1"/>
</dbReference>
<evidence type="ECO:0000256" key="8">
    <source>
        <dbReference type="HAMAP-Rule" id="MF_02206"/>
    </source>
</evidence>
<evidence type="ECO:0000256" key="3">
    <source>
        <dbReference type="ARBA" id="ARBA00022741"/>
    </source>
</evidence>
<keyword evidence="3 8" id="KW-0547">Nucleotide-binding</keyword>
<dbReference type="InterPro" id="IPR013520">
    <property type="entry name" value="Ribonucl_H"/>
</dbReference>
<dbReference type="PANTHER" id="PTHR11472:SF34">
    <property type="entry name" value="REGULATOR OF TELOMERE ELONGATION HELICASE 1"/>
    <property type="match status" value="1"/>
</dbReference>
<dbReference type="SMART" id="SM00487">
    <property type="entry name" value="DEXDc"/>
    <property type="match status" value="1"/>
</dbReference>
<dbReference type="GO" id="GO:0003887">
    <property type="term" value="F:DNA-directed DNA polymerase activity"/>
    <property type="evidence" value="ECO:0007669"/>
    <property type="project" value="InterPro"/>
</dbReference>
<protein>
    <recommendedName>
        <fullName evidence="8 9">3'-5' exonuclease DinG</fullName>
        <ecNumber evidence="8 9">3.1.-.-</ecNumber>
    </recommendedName>
</protein>
<dbReference type="GO" id="GO:0003677">
    <property type="term" value="F:DNA binding"/>
    <property type="evidence" value="ECO:0007669"/>
    <property type="project" value="InterPro"/>
</dbReference>
<dbReference type="SUPFAM" id="SSF53098">
    <property type="entry name" value="Ribonuclease H-like"/>
    <property type="match status" value="1"/>
</dbReference>
<dbReference type="NCBIfam" id="NF005981">
    <property type="entry name" value="PRK08074.1"/>
    <property type="match status" value="1"/>
</dbReference>
<dbReference type="NCBIfam" id="TIGR00573">
    <property type="entry name" value="dnaq"/>
    <property type="match status" value="1"/>
</dbReference>
<dbReference type="InterPro" id="IPR012337">
    <property type="entry name" value="RNaseH-like_sf"/>
</dbReference>
<comment type="function">
    <text evidence="8 9">3'-5' exonuclease.</text>
</comment>
<keyword evidence="12" id="KW-0347">Helicase</keyword>
<dbReference type="GO" id="GO:0005524">
    <property type="term" value="F:ATP binding"/>
    <property type="evidence" value="ECO:0007669"/>
    <property type="project" value="UniProtKB-UniRule"/>
</dbReference>
<comment type="catalytic activity">
    <reaction evidence="7">
        <text>ATP + H2O = ADP + phosphate + H(+)</text>
        <dbReference type="Rhea" id="RHEA:13065"/>
        <dbReference type="ChEBI" id="CHEBI:15377"/>
        <dbReference type="ChEBI" id="CHEBI:15378"/>
        <dbReference type="ChEBI" id="CHEBI:30616"/>
        <dbReference type="ChEBI" id="CHEBI:43474"/>
        <dbReference type="ChEBI" id="CHEBI:456216"/>
        <dbReference type="EC" id="5.6.2.3"/>
    </reaction>
</comment>
<dbReference type="PROSITE" id="PS51194">
    <property type="entry name" value="HELICASE_CTER"/>
    <property type="match status" value="1"/>
</dbReference>
<evidence type="ECO:0000256" key="5">
    <source>
        <dbReference type="ARBA" id="ARBA00022839"/>
    </source>
</evidence>
<dbReference type="GO" id="GO:0043139">
    <property type="term" value="F:5'-3' DNA helicase activity"/>
    <property type="evidence" value="ECO:0007669"/>
    <property type="project" value="UniProtKB-EC"/>
</dbReference>
<sequence length="930" mass="105899">MNNQRYVVIDVETTGNSPKKGDRIIQIAAVVIENGQMTERFSKYVNPNQPIPAFIEQLTGISNEMVENEEPFSAIAEDIFELLQDSCFIAHNIHFDLAFVKYELQQAGFGELECSVLDTVELSRIVFPGFDGYKLTELSEELQIRHENPHRADSDAEVTALIFLHMMDRLKRLPISVLKSIRRLSWHLISDAQELFDGLIAEKGADAELDAGFMKVGSFVIRTPEDEDEEAGHKSRVPQTEPLIWEKDGGLSSLDDRFDKREGQTKMMREVWTAFQNHEHALIEAATGIGKTLGYLVPAAIRAKQTGKPVVISTYTTLLQQQMINRDIPLLEKIFPFPVKAAVLKGRSHYLSIRKFKHILQEDDDNYDSVLAKAQILVWLTDTETGDLSEINLPSGGKLLWDRLAYDSHSYAENSTLRKLCFYERAKARAQKADMIITNHALLLTDEANQRIHTGDADTFVIDEAHHFERAAGEQYGARADYVFLHKRLMRLGTLKQRGILKKAERLYRSAGISPESFFQMDEWLAQLLEESDLFFTAVHSFVKRRKPRNDLNRLLYKIGEIGESRAWNRLEESARRLCSLLYDMHRLFSDQKKSLAEKQASFTSRQAFLLEEYDSCMDDLEEYRKTLARLMFDPVEDEVVWIEIDAKGAKNAAAIYAQPLDTSEILADRFFTEKKSVVLTSGTLVVENSFDYMIKKLGLSDFYPRTLQIEAPFSYDKHMNIMIPTDVSPIQNDPEDYIRDVTRYVKALAKQKNAKVLVLFTSHDMLRDVYHAIKQEEDFPCQLLAQGISGGSPVKVMKLFRSYPHAVLLGTNHFWEGVDFPGDELTTLVIARLPFRPPDHPVESAKCDRAKRRGESPFQAVSLPEAVLAFRQGIGRLLRSEKDSGTVVILDRRIRTSSYGTVFMKALPPAKVMEPTFLELEAYIAGKNG</sequence>
<dbReference type="InterPro" id="IPR014013">
    <property type="entry name" value="Helic_SF1/SF2_ATP-bd_DinG/Rad3"/>
</dbReference>
<dbReference type="Gene3D" id="3.30.420.10">
    <property type="entry name" value="Ribonuclease H-like superfamily/Ribonuclease H"/>
    <property type="match status" value="1"/>
</dbReference>
<keyword evidence="4 8" id="KW-0378">Hydrolase</keyword>
<dbReference type="InterPro" id="IPR006310">
    <property type="entry name" value="DinG"/>
</dbReference>
<dbReference type="GO" id="GO:0008408">
    <property type="term" value="F:3'-5' exonuclease activity"/>
    <property type="evidence" value="ECO:0007669"/>
    <property type="project" value="UniProtKB-UniRule"/>
</dbReference>
<dbReference type="AlphaFoldDB" id="A0A7Z0WW82"/>
<dbReference type="Gene3D" id="3.40.50.300">
    <property type="entry name" value="P-loop containing nucleotide triphosphate hydrolases"/>
    <property type="match status" value="2"/>
</dbReference>
<name>A0A7Z0WW82_9BACI</name>
<dbReference type="Pfam" id="PF00270">
    <property type="entry name" value="DEAD"/>
    <property type="match status" value="1"/>
</dbReference>
<accession>A0A7Z0WW82</accession>
<dbReference type="InterPro" id="IPR006555">
    <property type="entry name" value="ATP-dep_Helicase_C"/>
</dbReference>
<dbReference type="HAMAP" id="MF_02206">
    <property type="entry name" value="DinG_exonucl"/>
    <property type="match status" value="1"/>
</dbReference>
<evidence type="ECO:0000313" key="13">
    <source>
        <dbReference type="Proteomes" id="UP000185604"/>
    </source>
</evidence>
<proteinExistence type="inferred from homology"/>
<dbReference type="CDD" id="cd06127">
    <property type="entry name" value="DEDDh"/>
    <property type="match status" value="1"/>
</dbReference>
<dbReference type="InterPro" id="IPR027417">
    <property type="entry name" value="P-loop_NTPase"/>
</dbReference>
<dbReference type="SUPFAM" id="SSF52540">
    <property type="entry name" value="P-loop containing nucleoside triphosphate hydrolases"/>
    <property type="match status" value="1"/>
</dbReference>
<evidence type="ECO:0000256" key="7">
    <source>
        <dbReference type="ARBA" id="ARBA00048954"/>
    </source>
</evidence>
<feature type="binding site" evidence="8">
    <location>
        <begin position="285"/>
        <end position="292"/>
    </location>
    <ligand>
        <name>ATP</name>
        <dbReference type="ChEBI" id="CHEBI:30616"/>
    </ligand>
</feature>
<dbReference type="InterPro" id="IPR011545">
    <property type="entry name" value="DEAD/DEAH_box_helicase_dom"/>
</dbReference>
<dbReference type="InterPro" id="IPR014001">
    <property type="entry name" value="Helicase_ATP-bd"/>
</dbReference>
<dbReference type="GO" id="GO:0016818">
    <property type="term" value="F:hydrolase activity, acting on acid anhydrides, in phosphorus-containing anhydrides"/>
    <property type="evidence" value="ECO:0007669"/>
    <property type="project" value="InterPro"/>
</dbReference>
<dbReference type="FunFam" id="3.30.420.10:FF:000045">
    <property type="entry name" value="3'-5' exonuclease DinG"/>
    <property type="match status" value="1"/>
</dbReference>
<dbReference type="SMART" id="SM00479">
    <property type="entry name" value="EXOIII"/>
    <property type="match status" value="1"/>
</dbReference>
<evidence type="ECO:0000256" key="2">
    <source>
        <dbReference type="ARBA" id="ARBA00022722"/>
    </source>
</evidence>
<organism evidence="12 13">
    <name type="scientific">Bacillus paralicheniformis</name>
    <dbReference type="NCBI Taxonomy" id="1648923"/>
    <lineage>
        <taxon>Bacteria</taxon>
        <taxon>Bacillati</taxon>
        <taxon>Bacillota</taxon>
        <taxon>Bacilli</taxon>
        <taxon>Bacillales</taxon>
        <taxon>Bacillaceae</taxon>
        <taxon>Bacillus</taxon>
    </lineage>
</organism>
<evidence type="ECO:0000256" key="9">
    <source>
        <dbReference type="RuleBase" id="RU364106"/>
    </source>
</evidence>
<dbReference type="InterPro" id="IPR006054">
    <property type="entry name" value="DnaQ"/>
</dbReference>
<comment type="caution">
    <text evidence="12">The sequence shown here is derived from an EMBL/GenBank/DDBJ whole genome shotgun (WGS) entry which is preliminary data.</text>
</comment>
<dbReference type="EMBL" id="LKPO01000021">
    <property type="protein sequence ID" value="OLF90140.1"/>
    <property type="molecule type" value="Genomic_DNA"/>
</dbReference>
<keyword evidence="5 8" id="KW-0269">Exonuclease</keyword>
<evidence type="ECO:0000256" key="1">
    <source>
        <dbReference type="ARBA" id="ARBA00001966"/>
    </source>
</evidence>
<dbReference type="InterPro" id="IPR036397">
    <property type="entry name" value="RNaseH_sf"/>
</dbReference>
<dbReference type="NCBIfam" id="TIGR01407">
    <property type="entry name" value="dinG_rel"/>
    <property type="match status" value="1"/>
</dbReference>
<comment type="cofactor">
    <cofactor evidence="1">
        <name>[4Fe-4S] cluster</name>
        <dbReference type="ChEBI" id="CHEBI:49883"/>
    </cofactor>
</comment>
<reference evidence="12 13" key="1">
    <citation type="journal article" date="2016" name="Front. Microbiol.">
        <title>High-Level Heat Resistance of Spores of Bacillus amyloliquefaciens and Bacillus licheniformis Results from the Presence of a spoVA Operon in a Tn1546 Transposon.</title>
        <authorList>
            <person name="Berendsen E.M."/>
            <person name="Koning R.A."/>
            <person name="Boekhorst J."/>
            <person name="de Jong A."/>
            <person name="Kuipers O.P."/>
            <person name="Wells-Bennik M.H."/>
        </authorList>
    </citation>
    <scope>NUCLEOTIDE SEQUENCE [LARGE SCALE GENOMIC DNA]</scope>
    <source>
        <strain evidence="12 13">B4121</strain>
    </source>
</reference>
<dbReference type="RefSeq" id="WP_075213149.1">
    <property type="nucleotide sequence ID" value="NZ_AP023088.1"/>
</dbReference>
<evidence type="ECO:0000313" key="12">
    <source>
        <dbReference type="EMBL" id="OLF90140.1"/>
    </source>
</evidence>
<evidence type="ECO:0000259" key="11">
    <source>
        <dbReference type="PROSITE" id="PS51194"/>
    </source>
</evidence>
<dbReference type="GO" id="GO:0006260">
    <property type="term" value="P:DNA replication"/>
    <property type="evidence" value="ECO:0007669"/>
    <property type="project" value="InterPro"/>
</dbReference>
<gene>
    <name evidence="8 9" type="primary">dinG</name>
    <name evidence="12" type="ORF">B4121_3415</name>
</gene>
<dbReference type="Pfam" id="PF00929">
    <property type="entry name" value="RNase_T"/>
    <property type="match status" value="1"/>
</dbReference>
<dbReference type="SMART" id="SM00491">
    <property type="entry name" value="HELICc2"/>
    <property type="match status" value="1"/>
</dbReference>
<feature type="short sequence motif" description="DEAH box" evidence="8">
    <location>
        <begin position="463"/>
        <end position="466"/>
    </location>
</feature>
<dbReference type="InterPro" id="IPR045028">
    <property type="entry name" value="DinG/Rad3-like"/>
</dbReference>
<evidence type="ECO:0000256" key="4">
    <source>
        <dbReference type="ARBA" id="ARBA00022801"/>
    </source>
</evidence>